<organism evidence="1">
    <name type="scientific">Methanosarcina barkeri (strain Fusaro / DSM 804)</name>
    <dbReference type="NCBI Taxonomy" id="269797"/>
    <lineage>
        <taxon>Archaea</taxon>
        <taxon>Methanobacteriati</taxon>
        <taxon>Methanobacteriota</taxon>
        <taxon>Stenosarchaea group</taxon>
        <taxon>Methanomicrobia</taxon>
        <taxon>Methanosarcinales</taxon>
        <taxon>Methanosarcinaceae</taxon>
        <taxon>Methanosarcina</taxon>
    </lineage>
</organism>
<dbReference type="AlphaFoldDB" id="Q46A18"/>
<accession>Q46A18</accession>
<sequence>MNPQNSRVFNPLFLTTHSGKIQAVRQQEKYISIELKVKSSSLKLDSSPPKGKITLIKKALRLALYKLLLNFQKLRVFNLLNICNVSQISI</sequence>
<reference evidence="1" key="1">
    <citation type="submission" date="2006-06" db="EMBL/GenBank/DDBJ databases">
        <title>Complete sequence of chromosome 1 of Methanosarcina barkeri str. fusaro.</title>
        <authorList>
            <person name="Copeland A."/>
            <person name="Lucas S."/>
            <person name="Lapidus A."/>
            <person name="Barry K."/>
            <person name="Detter J.C."/>
            <person name="Glavina T."/>
            <person name="Hammon N."/>
            <person name="Israni S."/>
            <person name="Pitluck S."/>
            <person name="Goodwin L.A."/>
            <person name="Saunders E.H."/>
            <person name="Schmutz J."/>
            <person name="Larimer F."/>
            <person name="Land M."/>
            <person name="Anderson I."/>
            <person name="Richardson P."/>
        </authorList>
    </citation>
    <scope>NUCLEOTIDE SEQUENCE</scope>
    <source>
        <strain evidence="1">Fusaro</strain>
    </source>
</reference>
<evidence type="ECO:0000313" key="1">
    <source>
        <dbReference type="EMBL" id="AAZ71274.1"/>
    </source>
</evidence>
<dbReference type="STRING" id="269797.Mbar_A2352"/>
<gene>
    <name evidence="1" type="ordered locus">Mbar_A2352</name>
</gene>
<protein>
    <submittedName>
        <fullName evidence="1">Uncharacterized protein</fullName>
    </submittedName>
</protein>
<dbReference type="KEGG" id="mba:Mbar_A2352"/>
<name>Q46A18_METBF</name>
<proteinExistence type="predicted"/>
<dbReference type="EMBL" id="CP000099">
    <property type="protein sequence ID" value="AAZ71274.1"/>
    <property type="molecule type" value="Genomic_DNA"/>
</dbReference>
<dbReference type="HOGENOM" id="CLU_2433837_0_0_2"/>
<dbReference type="PaxDb" id="269797-Mbar_A2352"/>